<keyword evidence="4" id="KW-0963">Cytoplasm</keyword>
<keyword evidence="11" id="KW-1185">Reference proteome</keyword>
<name>A0A670YK74_PSETE</name>
<evidence type="ECO:0000256" key="9">
    <source>
        <dbReference type="ARBA" id="ARBA00045321"/>
    </source>
</evidence>
<evidence type="ECO:0000256" key="1">
    <source>
        <dbReference type="ARBA" id="ARBA00004430"/>
    </source>
</evidence>
<evidence type="ECO:0000313" key="11">
    <source>
        <dbReference type="Proteomes" id="UP000472273"/>
    </source>
</evidence>
<evidence type="ECO:0000256" key="4">
    <source>
        <dbReference type="ARBA" id="ARBA00022490"/>
    </source>
</evidence>
<dbReference type="OMA" id="NYTNRGN"/>
<comment type="similarity">
    <text evidence="2">Belongs to the CFAP206 family.</text>
</comment>
<sequence length="110" mass="12650">MAHCQAENVIKNIIREIGQECAMNGQNVTETLVAFMVKAVVLDPKNGFNVDKTLTKADVQKLIQLCVYRLLDVKNPSLNTIKMQVYFDMNYTNRGKHFVVKLYMVNILLW</sequence>
<dbReference type="GO" id="GO:0003356">
    <property type="term" value="P:regulation of cilium beat frequency"/>
    <property type="evidence" value="ECO:0007669"/>
    <property type="project" value="TreeGrafter"/>
</dbReference>
<reference evidence="10" key="2">
    <citation type="submission" date="2025-09" db="UniProtKB">
        <authorList>
            <consortium name="Ensembl"/>
        </authorList>
    </citation>
    <scope>IDENTIFICATION</scope>
</reference>
<organism evidence="10 11">
    <name type="scientific">Pseudonaja textilis</name>
    <name type="common">Eastern brown snake</name>
    <dbReference type="NCBI Taxonomy" id="8673"/>
    <lineage>
        <taxon>Eukaryota</taxon>
        <taxon>Metazoa</taxon>
        <taxon>Chordata</taxon>
        <taxon>Craniata</taxon>
        <taxon>Vertebrata</taxon>
        <taxon>Euteleostomi</taxon>
        <taxon>Lepidosauria</taxon>
        <taxon>Squamata</taxon>
        <taxon>Bifurcata</taxon>
        <taxon>Unidentata</taxon>
        <taxon>Episquamata</taxon>
        <taxon>Toxicofera</taxon>
        <taxon>Serpentes</taxon>
        <taxon>Colubroidea</taxon>
        <taxon>Elapidae</taxon>
        <taxon>Hydrophiinae</taxon>
        <taxon>Pseudonaja</taxon>
    </lineage>
</organism>
<proteinExistence type="inferred from homology"/>
<evidence type="ECO:0000256" key="2">
    <source>
        <dbReference type="ARBA" id="ARBA00010500"/>
    </source>
</evidence>
<dbReference type="Ensembl" id="ENSPTXT00000012678.1">
    <property type="protein sequence ID" value="ENSPTXP00000012280.1"/>
    <property type="gene ID" value="ENSPTXG00000008638.1"/>
</dbReference>
<keyword evidence="5" id="KW-0970">Cilium biogenesis/degradation</keyword>
<evidence type="ECO:0000313" key="10">
    <source>
        <dbReference type="Ensembl" id="ENSPTXP00000012280.1"/>
    </source>
</evidence>
<evidence type="ECO:0000256" key="7">
    <source>
        <dbReference type="ARBA" id="ARBA00023212"/>
    </source>
</evidence>
<evidence type="ECO:0000256" key="6">
    <source>
        <dbReference type="ARBA" id="ARBA00023069"/>
    </source>
</evidence>
<dbReference type="GO" id="GO:0005930">
    <property type="term" value="C:axoneme"/>
    <property type="evidence" value="ECO:0007669"/>
    <property type="project" value="UniProtKB-SubCell"/>
</dbReference>
<dbReference type="GO" id="GO:0036064">
    <property type="term" value="C:ciliary basal body"/>
    <property type="evidence" value="ECO:0007669"/>
    <property type="project" value="TreeGrafter"/>
</dbReference>
<comment type="subcellular location">
    <subcellularLocation>
        <location evidence="1">Cytoplasm</location>
        <location evidence="1">Cytoskeleton</location>
        <location evidence="1">Cilium axoneme</location>
    </subcellularLocation>
</comment>
<comment type="function">
    <text evidence="9">Essential for sperm motility and is involved in the regulation of the beating frequency of motile cilia on the epithelial cells of the respiratory tract. Required for the establishment of radial spokes in sperm flagella.</text>
</comment>
<reference evidence="10" key="1">
    <citation type="submission" date="2025-08" db="UniProtKB">
        <authorList>
            <consortium name="Ensembl"/>
        </authorList>
    </citation>
    <scope>IDENTIFICATION</scope>
</reference>
<dbReference type="AlphaFoldDB" id="A0A670YK74"/>
<protein>
    <recommendedName>
        <fullName evidence="3">Cilia- and flagella-associated protein 206</fullName>
    </recommendedName>
</protein>
<dbReference type="GO" id="GO:1901317">
    <property type="term" value="P:regulation of flagellated sperm motility"/>
    <property type="evidence" value="ECO:0007669"/>
    <property type="project" value="TreeGrafter"/>
</dbReference>
<dbReference type="Proteomes" id="UP000472273">
    <property type="component" value="Unplaced"/>
</dbReference>
<evidence type="ECO:0000256" key="3">
    <source>
        <dbReference type="ARBA" id="ARBA00021602"/>
    </source>
</evidence>
<dbReference type="GO" id="GO:0007288">
    <property type="term" value="P:sperm axoneme assembly"/>
    <property type="evidence" value="ECO:0007669"/>
    <property type="project" value="TreeGrafter"/>
</dbReference>
<evidence type="ECO:0000256" key="5">
    <source>
        <dbReference type="ARBA" id="ARBA00022794"/>
    </source>
</evidence>
<dbReference type="PANTHER" id="PTHR21442">
    <property type="entry name" value="CILIA- AND FLAGELLA-ASSOCIATED PROTEIN 206"/>
    <property type="match status" value="1"/>
</dbReference>
<accession>A0A670YK74</accession>
<keyword evidence="8" id="KW-0966">Cell projection</keyword>
<dbReference type="GeneTree" id="ENSGT00390000016036"/>
<keyword evidence="7" id="KW-0206">Cytoskeleton</keyword>
<dbReference type="PANTHER" id="PTHR21442:SF0">
    <property type="entry name" value="CILIA- AND FLAGELLA-ASSOCIATED PROTEIN 206"/>
    <property type="match status" value="1"/>
</dbReference>
<evidence type="ECO:0000256" key="8">
    <source>
        <dbReference type="ARBA" id="ARBA00023273"/>
    </source>
</evidence>
<dbReference type="InterPro" id="IPR021897">
    <property type="entry name" value="FAP206"/>
</dbReference>
<keyword evidence="6" id="KW-0969">Cilium</keyword>